<reference evidence="3 4" key="1">
    <citation type="submission" date="2019-03" db="EMBL/GenBank/DDBJ databases">
        <title>Single cell metagenomics reveals metabolic interactions within the superorganism composed of flagellate Streblomastix strix and complex community of Bacteroidetes bacteria on its surface.</title>
        <authorList>
            <person name="Treitli S.C."/>
            <person name="Kolisko M."/>
            <person name="Husnik F."/>
            <person name="Keeling P."/>
            <person name="Hampl V."/>
        </authorList>
    </citation>
    <scope>NUCLEOTIDE SEQUENCE [LARGE SCALE GENOMIC DNA]</scope>
    <source>
        <strain evidence="3">ST1C</strain>
    </source>
</reference>
<keyword evidence="1" id="KW-1133">Transmembrane helix</keyword>
<dbReference type="Proteomes" id="UP000324800">
    <property type="component" value="Unassembled WGS sequence"/>
</dbReference>
<keyword evidence="1" id="KW-0812">Transmembrane</keyword>
<dbReference type="AlphaFoldDB" id="A0A5J4W955"/>
<evidence type="ECO:0000313" key="4">
    <source>
        <dbReference type="Proteomes" id="UP000324800"/>
    </source>
</evidence>
<gene>
    <name evidence="3" type="ORF">EZS28_013286</name>
</gene>
<feature type="transmembrane region" description="Helical" evidence="1">
    <location>
        <begin position="72"/>
        <end position="97"/>
    </location>
</feature>
<dbReference type="InterPro" id="IPR000719">
    <property type="entry name" value="Prot_kinase_dom"/>
</dbReference>
<evidence type="ECO:0000256" key="1">
    <source>
        <dbReference type="SAM" id="Phobius"/>
    </source>
</evidence>
<sequence>MNEYKWYNYKQKVYGIAISNDRNIFTGKDGLTIEKNENAAVQLEVIIVEEAADDESEIVDDDDKKQEEGKRFSIAIIVGIAVGALIIVAAIIIIIIVEKIKKIGKGAFRAVYKIKEIRSQRIVAIKEVDYESDEEKQRFHKEVSVMRD</sequence>
<dbReference type="OrthoDB" id="3256376at2759"/>
<dbReference type="GO" id="GO:0005524">
    <property type="term" value="F:ATP binding"/>
    <property type="evidence" value="ECO:0007669"/>
    <property type="project" value="InterPro"/>
</dbReference>
<dbReference type="GO" id="GO:0004672">
    <property type="term" value="F:protein kinase activity"/>
    <property type="evidence" value="ECO:0007669"/>
    <property type="project" value="InterPro"/>
</dbReference>
<proteinExistence type="predicted"/>
<organism evidence="3 4">
    <name type="scientific">Streblomastix strix</name>
    <dbReference type="NCBI Taxonomy" id="222440"/>
    <lineage>
        <taxon>Eukaryota</taxon>
        <taxon>Metamonada</taxon>
        <taxon>Preaxostyla</taxon>
        <taxon>Oxymonadida</taxon>
        <taxon>Streblomastigidae</taxon>
        <taxon>Streblomastix</taxon>
    </lineage>
</organism>
<name>A0A5J4W955_9EUKA</name>
<feature type="domain" description="Protein kinase" evidence="2">
    <location>
        <begin position="97"/>
        <end position="148"/>
    </location>
</feature>
<dbReference type="Gene3D" id="3.30.200.20">
    <property type="entry name" value="Phosphorylase Kinase, domain 1"/>
    <property type="match status" value="1"/>
</dbReference>
<dbReference type="SUPFAM" id="SSF56112">
    <property type="entry name" value="Protein kinase-like (PK-like)"/>
    <property type="match status" value="1"/>
</dbReference>
<dbReference type="PROSITE" id="PS50011">
    <property type="entry name" value="PROTEIN_KINASE_DOM"/>
    <property type="match status" value="1"/>
</dbReference>
<keyword evidence="1" id="KW-0472">Membrane</keyword>
<evidence type="ECO:0000259" key="2">
    <source>
        <dbReference type="PROSITE" id="PS50011"/>
    </source>
</evidence>
<protein>
    <recommendedName>
        <fullName evidence="2">Protein kinase domain-containing protein</fullName>
    </recommendedName>
</protein>
<accession>A0A5J4W955</accession>
<comment type="caution">
    <text evidence="3">The sequence shown here is derived from an EMBL/GenBank/DDBJ whole genome shotgun (WGS) entry which is preliminary data.</text>
</comment>
<dbReference type="InterPro" id="IPR011009">
    <property type="entry name" value="Kinase-like_dom_sf"/>
</dbReference>
<feature type="non-terminal residue" evidence="3">
    <location>
        <position position="148"/>
    </location>
</feature>
<evidence type="ECO:0000313" key="3">
    <source>
        <dbReference type="EMBL" id="KAA6391186.1"/>
    </source>
</evidence>
<dbReference type="EMBL" id="SNRW01002962">
    <property type="protein sequence ID" value="KAA6391186.1"/>
    <property type="molecule type" value="Genomic_DNA"/>
</dbReference>